<dbReference type="GO" id="GO:0004803">
    <property type="term" value="F:transposase activity"/>
    <property type="evidence" value="ECO:0007669"/>
    <property type="project" value="InterPro"/>
</dbReference>
<dbReference type="GO" id="GO:0003677">
    <property type="term" value="F:DNA binding"/>
    <property type="evidence" value="ECO:0007669"/>
    <property type="project" value="InterPro"/>
</dbReference>
<dbReference type="Proteomes" id="UP001228113">
    <property type="component" value="Chromosome"/>
</dbReference>
<dbReference type="InterPro" id="IPR047710">
    <property type="entry name" value="Transpos_IS5-like"/>
</dbReference>
<accession>A0AA48GSQ3</accession>
<organism evidence="4 5">
    <name type="scientific">Mesoterricola sediminis</name>
    <dbReference type="NCBI Taxonomy" id="2927980"/>
    <lineage>
        <taxon>Bacteria</taxon>
        <taxon>Pseudomonadati</taxon>
        <taxon>Acidobacteriota</taxon>
        <taxon>Holophagae</taxon>
        <taxon>Holophagales</taxon>
        <taxon>Holophagaceae</taxon>
        <taxon>Mesoterricola</taxon>
    </lineage>
</organism>
<dbReference type="Pfam" id="PF05598">
    <property type="entry name" value="DUF772"/>
    <property type="match status" value="1"/>
</dbReference>
<reference evidence="4" key="1">
    <citation type="journal article" date="2023" name="Int. J. Syst. Evol. Microbiol.">
        <title>Mesoterricola silvestris gen. nov., sp. nov., Mesoterricola sediminis sp. nov., Geothrix oryzae sp. nov., Geothrix edaphica sp. nov., Geothrix rubra sp. nov., and Geothrix limicola sp. nov., six novel members of Acidobacteriota isolated from soils.</title>
        <authorList>
            <person name="Itoh H."/>
            <person name="Sugisawa Y."/>
            <person name="Mise K."/>
            <person name="Xu Z."/>
            <person name="Kuniyasu M."/>
            <person name="Ushijima N."/>
            <person name="Kawano K."/>
            <person name="Kobayashi E."/>
            <person name="Shiratori Y."/>
            <person name="Masuda Y."/>
            <person name="Senoo K."/>
        </authorList>
    </citation>
    <scope>NUCLEOTIDE SEQUENCE</scope>
    <source>
        <strain evidence="4">W786</strain>
    </source>
</reference>
<proteinExistence type="predicted"/>
<keyword evidence="5" id="KW-1185">Reference proteome</keyword>
<name>A0AA48GSQ3_9BACT</name>
<dbReference type="AlphaFoldDB" id="A0AA48GSQ3"/>
<dbReference type="GO" id="GO:0006313">
    <property type="term" value="P:DNA transposition"/>
    <property type="evidence" value="ECO:0007669"/>
    <property type="project" value="InterPro"/>
</dbReference>
<dbReference type="NCBIfam" id="NF033578">
    <property type="entry name" value="transpos_IS5_1"/>
    <property type="match status" value="1"/>
</dbReference>
<dbReference type="InterPro" id="IPR002559">
    <property type="entry name" value="Transposase_11"/>
</dbReference>
<evidence type="ECO:0000259" key="2">
    <source>
        <dbReference type="Pfam" id="PF01609"/>
    </source>
</evidence>
<evidence type="ECO:0000256" key="1">
    <source>
        <dbReference type="SAM" id="MobiDB-lite"/>
    </source>
</evidence>
<dbReference type="KEGG" id="msea:METESE_04370"/>
<sequence>MKHFKYEVHKIVGGDPPDSGVPTKPKPKATTHERPLMGTMRLDLALDMNHELVRLAAAIDWDAIAAEFRPMYCPNNGRPAVPTRLMAGLQLLKHTFNLSDELTVARWVENPYWQFFCGEEFFRHDLPVHPTQMTRWRQRIGEKGVEKLLQITIEAGKATRTITETSFDKVIVDTTVQPKNVQHPTDARLYRKVHAAMLRVAKDEGLVLRQSYRRMMDRAFRKHGGHSKARQFKRAKKVLKSLKTMAGRVMRDVERKMSDVAFDRNKRTMILAELILGQTRLTKGKIYSLHAPEVECIAKGKAHRPYEFGVKVSLAVTHKEGFVVGIQTCPDNPYDGHTLEGQLDQVERLTGKVPAHTFVDRGYKGHGVPEERSRVLISGTRKLGYTLKRHLRRRSAVEPEIGHMKADGLLGRNFLKGMAGDAINAILCGAGHNMRKILARLRALLYLLTSNAWEALQSLCRHLEVLRFHQEASGAI</sequence>
<evidence type="ECO:0000313" key="5">
    <source>
        <dbReference type="Proteomes" id="UP001228113"/>
    </source>
</evidence>
<gene>
    <name evidence="4" type="ORF">METESE_04370</name>
</gene>
<dbReference type="Pfam" id="PF01609">
    <property type="entry name" value="DDE_Tnp_1"/>
    <property type="match status" value="1"/>
</dbReference>
<evidence type="ECO:0000259" key="3">
    <source>
        <dbReference type="Pfam" id="PF05598"/>
    </source>
</evidence>
<feature type="domain" description="Transposase InsH N-terminal" evidence="3">
    <location>
        <begin position="44"/>
        <end position="139"/>
    </location>
</feature>
<dbReference type="InterPro" id="IPR008490">
    <property type="entry name" value="Transposase_InsH_N"/>
</dbReference>
<feature type="domain" description="Transposase IS4-like" evidence="2">
    <location>
        <begin position="301"/>
        <end position="373"/>
    </location>
</feature>
<protein>
    <submittedName>
        <fullName evidence="4">IS5 family transposase</fullName>
    </submittedName>
</protein>
<feature type="region of interest" description="Disordered" evidence="1">
    <location>
        <begin position="11"/>
        <end position="33"/>
    </location>
</feature>
<dbReference type="PANTHER" id="PTHR33803:SF3">
    <property type="entry name" value="BLL1974 PROTEIN"/>
    <property type="match status" value="1"/>
</dbReference>
<evidence type="ECO:0000313" key="4">
    <source>
        <dbReference type="EMBL" id="BDU75479.1"/>
    </source>
</evidence>
<dbReference type="PANTHER" id="PTHR33803">
    <property type="entry name" value="IS1478 TRANSPOSASE"/>
    <property type="match status" value="1"/>
</dbReference>
<dbReference type="EMBL" id="AP027081">
    <property type="protein sequence ID" value="BDU75479.1"/>
    <property type="molecule type" value="Genomic_DNA"/>
</dbReference>